<evidence type="ECO:0000313" key="1">
    <source>
        <dbReference type="EMBL" id="OGG49595.1"/>
    </source>
</evidence>
<proteinExistence type="predicted"/>
<dbReference type="EMBL" id="MFKF01000228">
    <property type="protein sequence ID" value="OGG49595.1"/>
    <property type="molecule type" value="Genomic_DNA"/>
</dbReference>
<comment type="caution">
    <text evidence="1">The sequence shown here is derived from an EMBL/GenBank/DDBJ whole genome shotgun (WGS) entry which is preliminary data.</text>
</comment>
<dbReference type="AlphaFoldDB" id="A0A1F6CKD0"/>
<protein>
    <recommendedName>
        <fullName evidence="3">DUF5683 domain-containing protein</fullName>
    </recommendedName>
</protein>
<name>A0A1F6CKD0_HANXR</name>
<evidence type="ECO:0008006" key="3">
    <source>
        <dbReference type="Google" id="ProtNLM"/>
    </source>
</evidence>
<accession>A0A1F6CKD0</accession>
<gene>
    <name evidence="1" type="ORF">A3F84_07275</name>
</gene>
<dbReference type="Proteomes" id="UP000178606">
    <property type="component" value="Unassembled WGS sequence"/>
</dbReference>
<sequence>MSLVLPGAGQAYAGGGRSARFFLFSEGALWSWNIGFRLLARARDNTFQGFAAAHAGVRPEGKGARYFDDVASYKSIYIRNSAARYLDGPNADLLPETPENSWEWDSEASMRRFQKLRSASTSARRDALLCVGGLVLNRFAGAIHAASLARSRSLSALLVPDLRGGWAFAVSGAF</sequence>
<evidence type="ECO:0000313" key="2">
    <source>
        <dbReference type="Proteomes" id="UP000178606"/>
    </source>
</evidence>
<organism evidence="1 2">
    <name type="scientific">Handelsmanbacteria sp. (strain RIFCSPLOWO2_12_FULL_64_10)</name>
    <dbReference type="NCBI Taxonomy" id="1817868"/>
    <lineage>
        <taxon>Bacteria</taxon>
        <taxon>Candidatus Handelsmaniibacteriota</taxon>
    </lineage>
</organism>
<reference evidence="1 2" key="1">
    <citation type="journal article" date="2016" name="Nat. Commun.">
        <title>Thousands of microbial genomes shed light on interconnected biogeochemical processes in an aquifer system.</title>
        <authorList>
            <person name="Anantharaman K."/>
            <person name="Brown C.T."/>
            <person name="Hug L.A."/>
            <person name="Sharon I."/>
            <person name="Castelle C.J."/>
            <person name="Probst A.J."/>
            <person name="Thomas B.C."/>
            <person name="Singh A."/>
            <person name="Wilkins M.J."/>
            <person name="Karaoz U."/>
            <person name="Brodie E.L."/>
            <person name="Williams K.H."/>
            <person name="Hubbard S.S."/>
            <person name="Banfield J.F."/>
        </authorList>
    </citation>
    <scope>NUCLEOTIDE SEQUENCE [LARGE SCALE GENOMIC DNA]</scope>
    <source>
        <strain evidence="2">RIFCSPLOWO2_12_FULL_64_10</strain>
    </source>
</reference>